<dbReference type="SUPFAM" id="SSF51430">
    <property type="entry name" value="NAD(P)-linked oxidoreductase"/>
    <property type="match status" value="1"/>
</dbReference>
<feature type="domain" description="NADP-dependent oxidoreductase" evidence="1">
    <location>
        <begin position="13"/>
        <end position="75"/>
    </location>
</feature>
<dbReference type="InterPro" id="IPR020471">
    <property type="entry name" value="AKR"/>
</dbReference>
<name>A0A9N9TIS4_PHYSR</name>
<evidence type="ECO:0000313" key="2">
    <source>
        <dbReference type="EMBL" id="CAG9858922.1"/>
    </source>
</evidence>
<sequence length="106" mass="12247">MNKNVILPNILKDPVVCKIAKKHNKTTAQIALRFLIQNDIVVIPKSVNTGRIKENFEIFDFTLDYGDIQMLEGLNKGDNGRIFRMHFHSKIANHPENPFINDKFQI</sequence>
<dbReference type="Pfam" id="PF00248">
    <property type="entry name" value="Aldo_ket_red"/>
    <property type="match status" value="1"/>
</dbReference>
<keyword evidence="3" id="KW-1185">Reference proteome</keyword>
<dbReference type="OrthoDB" id="416253at2759"/>
<dbReference type="InterPro" id="IPR036812">
    <property type="entry name" value="NAD(P)_OxRdtase_dom_sf"/>
</dbReference>
<dbReference type="InterPro" id="IPR018170">
    <property type="entry name" value="Aldo/ket_reductase_CS"/>
</dbReference>
<accession>A0A9N9TIS4</accession>
<dbReference type="EMBL" id="OU900095">
    <property type="protein sequence ID" value="CAG9858922.1"/>
    <property type="molecule type" value="Genomic_DNA"/>
</dbReference>
<evidence type="ECO:0000259" key="1">
    <source>
        <dbReference type="Pfam" id="PF00248"/>
    </source>
</evidence>
<dbReference type="AlphaFoldDB" id="A0A9N9TIS4"/>
<dbReference type="PANTHER" id="PTHR43827:SF14">
    <property type="entry name" value="NADP-DEPENDENT OXIDOREDUCTASE DOMAIN-CONTAINING PROTEIN"/>
    <property type="match status" value="1"/>
</dbReference>
<evidence type="ECO:0000313" key="3">
    <source>
        <dbReference type="Proteomes" id="UP001153712"/>
    </source>
</evidence>
<proteinExistence type="predicted"/>
<organism evidence="2 3">
    <name type="scientific">Phyllotreta striolata</name>
    <name type="common">Striped flea beetle</name>
    <name type="synonym">Crioceris striolata</name>
    <dbReference type="NCBI Taxonomy" id="444603"/>
    <lineage>
        <taxon>Eukaryota</taxon>
        <taxon>Metazoa</taxon>
        <taxon>Ecdysozoa</taxon>
        <taxon>Arthropoda</taxon>
        <taxon>Hexapoda</taxon>
        <taxon>Insecta</taxon>
        <taxon>Pterygota</taxon>
        <taxon>Neoptera</taxon>
        <taxon>Endopterygota</taxon>
        <taxon>Coleoptera</taxon>
        <taxon>Polyphaga</taxon>
        <taxon>Cucujiformia</taxon>
        <taxon>Chrysomeloidea</taxon>
        <taxon>Chrysomelidae</taxon>
        <taxon>Galerucinae</taxon>
        <taxon>Alticini</taxon>
        <taxon>Phyllotreta</taxon>
    </lineage>
</organism>
<gene>
    <name evidence="2" type="ORF">PHYEVI_LOCUS5309</name>
</gene>
<dbReference type="Proteomes" id="UP001153712">
    <property type="component" value="Chromosome 2"/>
</dbReference>
<dbReference type="GO" id="GO:0016491">
    <property type="term" value="F:oxidoreductase activity"/>
    <property type="evidence" value="ECO:0007669"/>
    <property type="project" value="InterPro"/>
</dbReference>
<dbReference type="Gene3D" id="3.20.20.100">
    <property type="entry name" value="NADP-dependent oxidoreductase domain"/>
    <property type="match status" value="1"/>
</dbReference>
<reference evidence="2" key="1">
    <citation type="submission" date="2022-01" db="EMBL/GenBank/DDBJ databases">
        <authorList>
            <person name="King R."/>
        </authorList>
    </citation>
    <scope>NUCLEOTIDE SEQUENCE</scope>
</reference>
<dbReference type="PROSITE" id="PS00063">
    <property type="entry name" value="ALDOKETO_REDUCTASE_3"/>
    <property type="match status" value="1"/>
</dbReference>
<dbReference type="PANTHER" id="PTHR43827">
    <property type="entry name" value="2,5-DIKETO-D-GLUCONIC ACID REDUCTASE"/>
    <property type="match status" value="1"/>
</dbReference>
<protein>
    <recommendedName>
        <fullName evidence="1">NADP-dependent oxidoreductase domain-containing protein</fullName>
    </recommendedName>
</protein>
<dbReference type="InterPro" id="IPR023210">
    <property type="entry name" value="NADP_OxRdtase_dom"/>
</dbReference>